<dbReference type="Proteomes" id="UP001281147">
    <property type="component" value="Unassembled WGS sequence"/>
</dbReference>
<gene>
    <name evidence="1" type="ORF">LTR37_005368</name>
</gene>
<evidence type="ECO:0000313" key="2">
    <source>
        <dbReference type="Proteomes" id="UP001281147"/>
    </source>
</evidence>
<reference evidence="1" key="1">
    <citation type="submission" date="2023-07" db="EMBL/GenBank/DDBJ databases">
        <title>Black Yeasts Isolated from many extreme environments.</title>
        <authorList>
            <person name="Coleine C."/>
            <person name="Stajich J.E."/>
            <person name="Selbmann L."/>
        </authorList>
    </citation>
    <scope>NUCLEOTIDE SEQUENCE</scope>
    <source>
        <strain evidence="1">CCFEE 5714</strain>
    </source>
</reference>
<keyword evidence="2" id="KW-1185">Reference proteome</keyword>
<protein>
    <submittedName>
        <fullName evidence="1">Uncharacterized protein</fullName>
    </submittedName>
</protein>
<proteinExistence type="predicted"/>
<dbReference type="EMBL" id="JAUTXU010000034">
    <property type="protein sequence ID" value="KAK3717942.1"/>
    <property type="molecule type" value="Genomic_DNA"/>
</dbReference>
<sequence>MRSSCRYHEGQSTEGLEQIDHLGVGARAEGEKHLALNYISAKPEEEEARITANVSAVAPILHIMRHGQGYHSVTENGHDIHDPHLTPEGEEQCRKRRETFDRHDNIELLLASPLRRALQTCTITFQPGIERGLRIIALPMAEEASDAPCDTGSEVEVLKKEFPDNIDFDNVKHDWYVHEGEYAFEPKALIARAAKLRRWIKGRPEKEIALVSHGFFNHFSTGDVSENGEQTTPWWGETELRTFTFVDGPAFQGDEAERWTVDGEDGAMIKETEESLERVGERPHGVTKNINRPAERARNLENFKTDQGPLVLN</sequence>
<accession>A0ACC3NKG0</accession>
<organism evidence="1 2">
    <name type="scientific">Vermiconidia calcicola</name>
    <dbReference type="NCBI Taxonomy" id="1690605"/>
    <lineage>
        <taxon>Eukaryota</taxon>
        <taxon>Fungi</taxon>
        <taxon>Dikarya</taxon>
        <taxon>Ascomycota</taxon>
        <taxon>Pezizomycotina</taxon>
        <taxon>Dothideomycetes</taxon>
        <taxon>Dothideomycetidae</taxon>
        <taxon>Mycosphaerellales</taxon>
        <taxon>Extremaceae</taxon>
        <taxon>Vermiconidia</taxon>
    </lineage>
</organism>
<evidence type="ECO:0000313" key="1">
    <source>
        <dbReference type="EMBL" id="KAK3717942.1"/>
    </source>
</evidence>
<comment type="caution">
    <text evidence="1">The sequence shown here is derived from an EMBL/GenBank/DDBJ whole genome shotgun (WGS) entry which is preliminary data.</text>
</comment>
<name>A0ACC3NKG0_9PEZI</name>